<organism evidence="1 2">
    <name type="scientific">Saprospira grandis (strain Lewin)</name>
    <dbReference type="NCBI Taxonomy" id="984262"/>
    <lineage>
        <taxon>Bacteria</taxon>
        <taxon>Pseudomonadati</taxon>
        <taxon>Bacteroidota</taxon>
        <taxon>Saprospiria</taxon>
        <taxon>Saprospirales</taxon>
        <taxon>Saprospiraceae</taxon>
        <taxon>Saprospira</taxon>
    </lineage>
</organism>
<proteinExistence type="predicted"/>
<dbReference type="KEGG" id="sgn:SGRA_1423"/>
<evidence type="ECO:0000313" key="2">
    <source>
        <dbReference type="Proteomes" id="UP000007519"/>
    </source>
</evidence>
<dbReference type="HOGENOM" id="CLU_199826_3_1_10"/>
<evidence type="ECO:0000313" key="1">
    <source>
        <dbReference type="EMBL" id="AFC24158.1"/>
    </source>
</evidence>
<dbReference type="Proteomes" id="UP000007519">
    <property type="component" value="Chromosome"/>
</dbReference>
<dbReference type="EMBL" id="CP002831">
    <property type="protein sequence ID" value="AFC24158.1"/>
    <property type="molecule type" value="Genomic_DNA"/>
</dbReference>
<reference evidence="1 2" key="1">
    <citation type="journal article" date="2012" name="Stand. Genomic Sci.">
        <title>Complete genome sequencing and analysis of Saprospira grandis str. Lewin, a predatory marine bacterium.</title>
        <authorList>
            <person name="Saw J.H."/>
            <person name="Yuryev A."/>
            <person name="Kanbe M."/>
            <person name="Hou S."/>
            <person name="Young A.G."/>
            <person name="Aizawa S."/>
            <person name="Alam M."/>
        </authorList>
    </citation>
    <scope>NUCLEOTIDE SEQUENCE [LARGE SCALE GENOMIC DNA]</scope>
    <source>
        <strain evidence="1 2">Lewin</strain>
    </source>
</reference>
<keyword evidence="2" id="KW-1185">Reference proteome</keyword>
<sequence length="39" mass="4264">MSFFRIFGAIWGLPPSAGATLWGSQVCSALRRLRRLGLA</sequence>
<gene>
    <name evidence="1" type="ordered locus">SGRA_1423</name>
</gene>
<accession>H6L7T7</accession>
<dbReference type="AlphaFoldDB" id="H6L7T7"/>
<name>H6L7T7_SAPGL</name>
<protein>
    <submittedName>
        <fullName evidence="1">Uncharacterized protein</fullName>
    </submittedName>
</protein>